<dbReference type="AlphaFoldDB" id="A0A6J4MT27"/>
<dbReference type="EMBL" id="CADCTV010000861">
    <property type="protein sequence ID" value="CAA9366225.1"/>
    <property type="molecule type" value="Genomic_DNA"/>
</dbReference>
<feature type="domain" description="Aminotransferase class V" evidence="2">
    <location>
        <begin position="2"/>
        <end position="44"/>
    </location>
</feature>
<dbReference type="InterPro" id="IPR015422">
    <property type="entry name" value="PyrdxlP-dep_Trfase_small"/>
</dbReference>
<accession>A0A6J4MT27</accession>
<protein>
    <submittedName>
        <fullName evidence="3">Cysteine desulfurase &gt; SufS</fullName>
        <ecNumber evidence="3">2.8.1.7</ecNumber>
    </submittedName>
</protein>
<dbReference type="Gene3D" id="3.90.1150.10">
    <property type="entry name" value="Aspartate Aminotransferase, domain 1"/>
    <property type="match status" value="1"/>
</dbReference>
<keyword evidence="1" id="KW-0663">Pyridoxal phosphate</keyword>
<evidence type="ECO:0000313" key="3">
    <source>
        <dbReference type="EMBL" id="CAA9366225.1"/>
    </source>
</evidence>
<gene>
    <name evidence="3" type="ORF">AVDCRST_MAG89-4115</name>
</gene>
<dbReference type="GO" id="GO:0031071">
    <property type="term" value="F:cysteine desulfurase activity"/>
    <property type="evidence" value="ECO:0007669"/>
    <property type="project" value="UniProtKB-EC"/>
</dbReference>
<dbReference type="EC" id="2.8.1.7" evidence="3"/>
<dbReference type="SUPFAM" id="SSF53383">
    <property type="entry name" value="PLP-dependent transferases"/>
    <property type="match status" value="1"/>
</dbReference>
<dbReference type="Pfam" id="PF00266">
    <property type="entry name" value="Aminotran_5"/>
    <property type="match status" value="1"/>
</dbReference>
<dbReference type="InterPro" id="IPR000192">
    <property type="entry name" value="Aminotrans_V_dom"/>
</dbReference>
<keyword evidence="3" id="KW-0808">Transferase</keyword>
<reference evidence="3" key="1">
    <citation type="submission" date="2020-02" db="EMBL/GenBank/DDBJ databases">
        <authorList>
            <person name="Meier V. D."/>
        </authorList>
    </citation>
    <scope>NUCLEOTIDE SEQUENCE</scope>
    <source>
        <strain evidence="3">AVDCRST_MAG89</strain>
    </source>
</reference>
<dbReference type="InterPro" id="IPR015424">
    <property type="entry name" value="PyrdxlP-dep_Trfase"/>
</dbReference>
<evidence type="ECO:0000256" key="1">
    <source>
        <dbReference type="ARBA" id="ARBA00022898"/>
    </source>
</evidence>
<organism evidence="3">
    <name type="scientific">uncultured Gemmatimonadota bacterium</name>
    <dbReference type="NCBI Taxonomy" id="203437"/>
    <lineage>
        <taxon>Bacteria</taxon>
        <taxon>Pseudomonadati</taxon>
        <taxon>Gemmatimonadota</taxon>
        <taxon>environmental samples</taxon>
    </lineage>
</organism>
<sequence length="54" mass="6049">MDRQGIATRPGKLAAEPMLKALGVEEAVRASFMFYNTREEADVLARALEKIARR</sequence>
<proteinExistence type="predicted"/>
<evidence type="ECO:0000259" key="2">
    <source>
        <dbReference type="Pfam" id="PF00266"/>
    </source>
</evidence>
<name>A0A6J4MT27_9BACT</name>